<keyword evidence="3" id="KW-1185">Reference proteome</keyword>
<protein>
    <submittedName>
        <fullName evidence="2">Molybdenum cofactor cytidylyltransferase</fullName>
    </submittedName>
</protein>
<dbReference type="CDD" id="cd04182">
    <property type="entry name" value="GT_2_like_f"/>
    <property type="match status" value="1"/>
</dbReference>
<dbReference type="GO" id="GO:0016779">
    <property type="term" value="F:nucleotidyltransferase activity"/>
    <property type="evidence" value="ECO:0007669"/>
    <property type="project" value="UniProtKB-KW"/>
</dbReference>
<dbReference type="PANTHER" id="PTHR43777">
    <property type="entry name" value="MOLYBDENUM COFACTOR CYTIDYLYLTRANSFERASE"/>
    <property type="match status" value="1"/>
</dbReference>
<dbReference type="RefSeq" id="WP_090338146.1">
    <property type="nucleotide sequence ID" value="NZ_FNXY01000006.1"/>
</dbReference>
<keyword evidence="2" id="KW-0808">Transferase</keyword>
<gene>
    <name evidence="2" type="ORF">SAMN04487995_4154</name>
</gene>
<dbReference type="PANTHER" id="PTHR43777:SF1">
    <property type="entry name" value="MOLYBDENUM COFACTOR CYTIDYLYLTRANSFERASE"/>
    <property type="match status" value="1"/>
</dbReference>
<dbReference type="Proteomes" id="UP000199532">
    <property type="component" value="Unassembled WGS sequence"/>
</dbReference>
<organism evidence="2 3">
    <name type="scientific">Dyadobacter koreensis</name>
    <dbReference type="NCBI Taxonomy" id="408657"/>
    <lineage>
        <taxon>Bacteria</taxon>
        <taxon>Pseudomonadati</taxon>
        <taxon>Bacteroidota</taxon>
        <taxon>Cytophagia</taxon>
        <taxon>Cytophagales</taxon>
        <taxon>Spirosomataceae</taxon>
        <taxon>Dyadobacter</taxon>
    </lineage>
</organism>
<keyword evidence="2" id="KW-0548">Nucleotidyltransferase</keyword>
<sequence length="200" mass="21985">MDTETAIVILAAGQSSRLGQPKQLLPFKGKSLLLHIIQTAKKVSDQVFVIIGADNVRVQSNIKNADVKIVFNDKWEEGMASSIRCGLSVLKNEVPDLKSAIFMVCDQPFVTSDLLENLIREKDLSGKSIVASSYSEIAGTPVLFDESIFPELMELKGDIGARKIIAKSRDRLATVDFPLGNVDMDTAEDYKRLLAQKALM</sequence>
<dbReference type="SUPFAM" id="SSF53448">
    <property type="entry name" value="Nucleotide-diphospho-sugar transferases"/>
    <property type="match status" value="1"/>
</dbReference>
<dbReference type="InterPro" id="IPR029044">
    <property type="entry name" value="Nucleotide-diphossugar_trans"/>
</dbReference>
<evidence type="ECO:0000313" key="3">
    <source>
        <dbReference type="Proteomes" id="UP000199532"/>
    </source>
</evidence>
<reference evidence="2 3" key="1">
    <citation type="submission" date="2016-10" db="EMBL/GenBank/DDBJ databases">
        <authorList>
            <person name="de Groot N.N."/>
        </authorList>
    </citation>
    <scope>NUCLEOTIDE SEQUENCE [LARGE SCALE GENOMIC DNA]</scope>
    <source>
        <strain evidence="2 3">DSM 19938</strain>
    </source>
</reference>
<proteinExistence type="predicted"/>
<dbReference type="AlphaFoldDB" id="A0A1H6XR41"/>
<accession>A0A1H6XR41</accession>
<dbReference type="InterPro" id="IPR025877">
    <property type="entry name" value="MobA-like_NTP_Trfase"/>
</dbReference>
<evidence type="ECO:0000313" key="2">
    <source>
        <dbReference type="EMBL" id="SEJ31548.1"/>
    </source>
</evidence>
<dbReference type="OrthoDB" id="9779263at2"/>
<dbReference type="Pfam" id="PF12804">
    <property type="entry name" value="NTP_transf_3"/>
    <property type="match status" value="1"/>
</dbReference>
<evidence type="ECO:0000259" key="1">
    <source>
        <dbReference type="Pfam" id="PF12804"/>
    </source>
</evidence>
<feature type="domain" description="MobA-like NTP transferase" evidence="1">
    <location>
        <begin position="8"/>
        <end position="168"/>
    </location>
</feature>
<name>A0A1H6XR41_9BACT</name>
<dbReference type="Gene3D" id="3.90.550.10">
    <property type="entry name" value="Spore Coat Polysaccharide Biosynthesis Protein SpsA, Chain A"/>
    <property type="match status" value="1"/>
</dbReference>
<dbReference type="EMBL" id="FNXY01000006">
    <property type="protein sequence ID" value="SEJ31548.1"/>
    <property type="molecule type" value="Genomic_DNA"/>
</dbReference>
<dbReference type="STRING" id="408657.SAMN04487995_4154"/>